<dbReference type="InterPro" id="IPR036566">
    <property type="entry name" value="PYNP-like_C_sf"/>
</dbReference>
<comment type="catalytic activity">
    <reaction evidence="6">
        <text>thymidine + phosphate = 2-deoxy-alpha-D-ribose 1-phosphate + thymine</text>
        <dbReference type="Rhea" id="RHEA:16037"/>
        <dbReference type="ChEBI" id="CHEBI:17748"/>
        <dbReference type="ChEBI" id="CHEBI:17821"/>
        <dbReference type="ChEBI" id="CHEBI:43474"/>
        <dbReference type="ChEBI" id="CHEBI:57259"/>
        <dbReference type="EC" id="2.4.2.4"/>
    </reaction>
</comment>
<keyword evidence="4" id="KW-0328">Glycosyltransferase</keyword>
<dbReference type="Pfam" id="PF07831">
    <property type="entry name" value="PYNP_C"/>
    <property type="match status" value="1"/>
</dbReference>
<dbReference type="PROSITE" id="PS00647">
    <property type="entry name" value="THYMID_PHOSPHORYLASE"/>
    <property type="match status" value="1"/>
</dbReference>
<dbReference type="Gene3D" id="1.20.970.10">
    <property type="entry name" value="Transferase, Pyrimidine Nucleoside Phosphorylase, Chain C"/>
    <property type="match status" value="1"/>
</dbReference>
<keyword evidence="5" id="KW-0808">Transferase</keyword>
<dbReference type="Gene3D" id="3.90.1170.30">
    <property type="entry name" value="Pyrimidine nucleoside phosphorylase-like, C-terminal domain"/>
    <property type="match status" value="1"/>
</dbReference>
<dbReference type="InterPro" id="IPR035902">
    <property type="entry name" value="Nuc_phospho_transferase"/>
</dbReference>
<dbReference type="GO" id="GO:0006206">
    <property type="term" value="P:pyrimidine nucleobase metabolic process"/>
    <property type="evidence" value="ECO:0007669"/>
    <property type="project" value="InterPro"/>
</dbReference>
<evidence type="ECO:0000256" key="1">
    <source>
        <dbReference type="ARBA" id="ARBA00006915"/>
    </source>
</evidence>
<accession>E7C1Z8</accession>
<evidence type="ECO:0000256" key="5">
    <source>
        <dbReference type="ARBA" id="ARBA00022679"/>
    </source>
</evidence>
<dbReference type="InterPro" id="IPR017459">
    <property type="entry name" value="Glycosyl_Trfase_fam3_N_dom"/>
</dbReference>
<dbReference type="PANTHER" id="PTHR10515:SF0">
    <property type="entry name" value="THYMIDINE PHOSPHORYLASE"/>
    <property type="match status" value="1"/>
</dbReference>
<comment type="subunit">
    <text evidence="2">Homodimer.</text>
</comment>
<dbReference type="SUPFAM" id="SSF52418">
    <property type="entry name" value="Nucleoside phosphorylase/phosphoribosyltransferase catalytic domain"/>
    <property type="match status" value="1"/>
</dbReference>
<evidence type="ECO:0000259" key="7">
    <source>
        <dbReference type="SMART" id="SM00941"/>
    </source>
</evidence>
<dbReference type="PIRSF" id="PIRSF000478">
    <property type="entry name" value="TP_PyNP"/>
    <property type="match status" value="1"/>
</dbReference>
<evidence type="ECO:0000313" key="8">
    <source>
        <dbReference type="EMBL" id="ADI21472.1"/>
    </source>
</evidence>
<dbReference type="PANTHER" id="PTHR10515">
    <property type="entry name" value="THYMIDINE PHOSPHORYLASE"/>
    <property type="match status" value="1"/>
</dbReference>
<evidence type="ECO:0000256" key="4">
    <source>
        <dbReference type="ARBA" id="ARBA00022676"/>
    </source>
</evidence>
<dbReference type="SUPFAM" id="SSF54680">
    <property type="entry name" value="Pyrimidine nucleoside phosphorylase C-terminal domain"/>
    <property type="match status" value="1"/>
</dbReference>
<dbReference type="Pfam" id="PF00591">
    <property type="entry name" value="Glycos_transf_3"/>
    <property type="match status" value="1"/>
</dbReference>
<evidence type="ECO:0000256" key="2">
    <source>
        <dbReference type="ARBA" id="ARBA00011738"/>
    </source>
</evidence>
<evidence type="ECO:0000256" key="3">
    <source>
        <dbReference type="ARBA" id="ARBA00011892"/>
    </source>
</evidence>
<dbReference type="GO" id="GO:0006213">
    <property type="term" value="P:pyrimidine nucleoside metabolic process"/>
    <property type="evidence" value="ECO:0007669"/>
    <property type="project" value="InterPro"/>
</dbReference>
<feature type="domain" description="Pyrimidine nucleoside phosphorylase C-terminal" evidence="7">
    <location>
        <begin position="380"/>
        <end position="454"/>
    </location>
</feature>
<dbReference type="Pfam" id="PF02885">
    <property type="entry name" value="Glycos_trans_3N"/>
    <property type="match status" value="1"/>
</dbReference>
<dbReference type="FunFam" id="3.40.1030.10:FF:000003">
    <property type="entry name" value="Pyrimidine-nucleoside phosphorylase"/>
    <property type="match status" value="1"/>
</dbReference>
<protein>
    <recommendedName>
        <fullName evidence="3">thymidine phosphorylase</fullName>
        <ecNumber evidence="3">2.4.2.4</ecNumber>
    </recommendedName>
</protein>
<dbReference type="SUPFAM" id="SSF47648">
    <property type="entry name" value="Nucleoside phosphorylase/phosphoribosyltransferase N-terminal domain"/>
    <property type="match status" value="1"/>
</dbReference>
<dbReference type="InterPro" id="IPR013102">
    <property type="entry name" value="PYNP_C"/>
</dbReference>
<dbReference type="EMBL" id="GU567956">
    <property type="protein sequence ID" value="ADI21472.1"/>
    <property type="molecule type" value="Genomic_DNA"/>
</dbReference>
<dbReference type="InterPro" id="IPR017872">
    <property type="entry name" value="Pyrmidine_PPase_CS"/>
</dbReference>
<dbReference type="InterPro" id="IPR036320">
    <property type="entry name" value="Glycosyl_Trfase_fam3_N_dom_sf"/>
</dbReference>
<sequence length="474" mass="51229">MFSFAPAVDYESYHEDNTWVFAIQDRTVLGSKATMRAVDLIRKKRDGNVLATEEIEWLIKAYTHDEVRDDQMAAFAMAVFFQGMSPKETATLTDSMMRSGNLIEFPDSARRKVDKHSTGGVGDKVSICLAPLVAACGVPVPMISGRGLGHTGGTLDKLSAIPGFSVEQSDQQFIRLVEQNFCALIGQTASLAPADKRLYALRDVTATVESIPLICASILSKKLAEGIDGLVLDVKFGSGAFMKNLEDARQLATTLVAVGTQMGRDVTALLTSMNQVLGHACGNSNETNEAFDVLRGEGPEDLKHITIELGAEMLVLGEVAETIDEGRARIEEVIQNGKGVEQMAKIIESQGGDPRVLDEDSGLLPLAAHEDIVVFQKSGYIHAFDVESIGRSAMLLGAGRARQDDVIDLGVGLEIKHKIGDKVDAGEVFAKVMYNDQGKLDVMKQVLSNSVTLCDDPCAPVKLIEERICKNQIA</sequence>
<dbReference type="SMART" id="SM00941">
    <property type="entry name" value="PYNP_C"/>
    <property type="match status" value="1"/>
</dbReference>
<name>E7C1Z8_9BACT</name>
<dbReference type="NCBIfam" id="TIGR02644">
    <property type="entry name" value="Y_phosphoryl"/>
    <property type="match status" value="1"/>
</dbReference>
<reference evidence="8" key="1">
    <citation type="submission" date="2010-01" db="EMBL/GenBank/DDBJ databases">
        <title>Genome fragments of uncultured bacteria from the North Pacific subtropical Gyre.</title>
        <authorList>
            <person name="Pham V.D."/>
            <person name="Delong E.F."/>
        </authorList>
    </citation>
    <scope>NUCLEOTIDE SEQUENCE</scope>
</reference>
<comment type="similarity">
    <text evidence="1">Belongs to the thymidine/pyrimidine-nucleoside phosphorylase family.</text>
</comment>
<dbReference type="Gene3D" id="3.40.1030.10">
    <property type="entry name" value="Nucleoside phosphorylase/phosphoribosyltransferase catalytic domain"/>
    <property type="match status" value="1"/>
</dbReference>
<dbReference type="NCBIfam" id="NF004490">
    <property type="entry name" value="PRK05820.1"/>
    <property type="match status" value="1"/>
</dbReference>
<proteinExistence type="inferred from homology"/>
<dbReference type="InterPro" id="IPR000053">
    <property type="entry name" value="Thymidine/pyrmidine_PPase"/>
</dbReference>
<dbReference type="EC" id="2.4.2.4" evidence="3"/>
<dbReference type="GO" id="GO:0004645">
    <property type="term" value="F:1,4-alpha-oligoglucan phosphorylase activity"/>
    <property type="evidence" value="ECO:0007669"/>
    <property type="project" value="InterPro"/>
</dbReference>
<organism evidence="8">
    <name type="scientific">uncultured myxobacterium HF0070_11L13</name>
    <dbReference type="NCBI Taxonomy" id="723554"/>
    <lineage>
        <taxon>Bacteria</taxon>
        <taxon>Pseudomonadati</taxon>
        <taxon>Myxococcota</taxon>
        <taxon>Myxococcia</taxon>
        <taxon>Myxococcales</taxon>
        <taxon>environmental samples</taxon>
    </lineage>
</organism>
<dbReference type="GO" id="GO:0005829">
    <property type="term" value="C:cytosol"/>
    <property type="evidence" value="ECO:0007669"/>
    <property type="project" value="TreeGrafter"/>
</dbReference>
<dbReference type="InterPro" id="IPR000312">
    <property type="entry name" value="Glycosyl_Trfase_fam3"/>
</dbReference>
<dbReference type="AlphaFoldDB" id="E7C1Z8"/>
<evidence type="ECO:0000256" key="6">
    <source>
        <dbReference type="ARBA" id="ARBA00048550"/>
    </source>
</evidence>
<dbReference type="InterPro" id="IPR018090">
    <property type="entry name" value="Pyrmidine_PPas_bac/euk"/>
</dbReference>
<dbReference type="GO" id="GO:0009032">
    <property type="term" value="F:thymidine phosphorylase activity"/>
    <property type="evidence" value="ECO:0007669"/>
    <property type="project" value="UniProtKB-EC"/>
</dbReference>